<protein>
    <submittedName>
        <fullName evidence="1">Uncharacterized protein</fullName>
    </submittedName>
</protein>
<evidence type="ECO:0000313" key="1">
    <source>
        <dbReference type="EMBL" id="CUS06907.1"/>
    </source>
</evidence>
<keyword evidence="2" id="KW-1185">Reference proteome</keyword>
<gene>
    <name evidence="1" type="ORF">GSTUAT00009013001</name>
</gene>
<organism evidence="1 2">
    <name type="scientific">Tuber aestivum</name>
    <name type="common">summer truffle</name>
    <dbReference type="NCBI Taxonomy" id="59557"/>
    <lineage>
        <taxon>Eukaryota</taxon>
        <taxon>Fungi</taxon>
        <taxon>Dikarya</taxon>
        <taxon>Ascomycota</taxon>
        <taxon>Pezizomycotina</taxon>
        <taxon>Pezizomycetes</taxon>
        <taxon>Pezizales</taxon>
        <taxon>Tuberaceae</taxon>
        <taxon>Tuber</taxon>
    </lineage>
</organism>
<proteinExistence type="predicted"/>
<evidence type="ECO:0000313" key="2">
    <source>
        <dbReference type="Proteomes" id="UP001412239"/>
    </source>
</evidence>
<dbReference type="EMBL" id="LN891286">
    <property type="protein sequence ID" value="CUS06907.1"/>
    <property type="molecule type" value="Genomic_DNA"/>
</dbReference>
<dbReference type="Proteomes" id="UP001412239">
    <property type="component" value="Unassembled WGS sequence"/>
</dbReference>
<accession>A0A292PK76</accession>
<name>A0A292PK76_9PEZI</name>
<sequence>MNIDFVFVVPEDWADDYSKAQQIPDSASISPLGKKLNLRQFRLVFGEYCMAAVGIDGQVVEEEEGDEYDYEAND</sequence>
<reference evidence="1" key="1">
    <citation type="submission" date="2015-10" db="EMBL/GenBank/DDBJ databases">
        <authorList>
            <person name="Regsiter A."/>
            <person name="william w."/>
        </authorList>
    </citation>
    <scope>NUCLEOTIDE SEQUENCE</scope>
    <source>
        <strain evidence="1">Montdore</strain>
    </source>
</reference>
<dbReference type="AlphaFoldDB" id="A0A292PK76"/>